<dbReference type="EMBL" id="JAGQLI010000175">
    <property type="protein sequence ID" value="MCA9379414.1"/>
    <property type="molecule type" value="Genomic_DNA"/>
</dbReference>
<dbReference type="Pfam" id="PF22807">
    <property type="entry name" value="TrAA12"/>
    <property type="match status" value="1"/>
</dbReference>
<evidence type="ECO:0000313" key="2">
    <source>
        <dbReference type="EMBL" id="MCA9379414.1"/>
    </source>
</evidence>
<proteinExistence type="predicted"/>
<dbReference type="InterPro" id="IPR011041">
    <property type="entry name" value="Quinoprot_gluc/sorb_DH_b-prop"/>
</dbReference>
<dbReference type="InterPro" id="IPR011042">
    <property type="entry name" value="6-blade_b-propeller_TolB-like"/>
</dbReference>
<evidence type="ECO:0000313" key="3">
    <source>
        <dbReference type="Proteomes" id="UP000760819"/>
    </source>
</evidence>
<evidence type="ECO:0000259" key="1">
    <source>
        <dbReference type="Pfam" id="PF22807"/>
    </source>
</evidence>
<feature type="non-terminal residue" evidence="2">
    <location>
        <position position="1"/>
    </location>
</feature>
<reference evidence="2" key="1">
    <citation type="submission" date="2020-04" db="EMBL/GenBank/DDBJ databases">
        <authorList>
            <person name="Zhang T."/>
        </authorList>
    </citation>
    <scope>NUCLEOTIDE SEQUENCE</scope>
    <source>
        <strain evidence="2">HKST-UBA12</strain>
    </source>
</reference>
<dbReference type="InterPro" id="IPR054539">
    <property type="entry name" value="Beta-prop_PDH"/>
</dbReference>
<protein>
    <submittedName>
        <fullName evidence="2">PQQ-dependent sugar dehydrogenase</fullName>
    </submittedName>
</protein>
<dbReference type="Proteomes" id="UP000760819">
    <property type="component" value="Unassembled WGS sequence"/>
</dbReference>
<comment type="caution">
    <text evidence="2">The sequence shown here is derived from an EMBL/GenBank/DDBJ whole genome shotgun (WGS) entry which is preliminary data.</text>
</comment>
<feature type="domain" description="Pyrroloquinoline quinone-dependent pyranose dehydrogenase beta-propeller" evidence="1">
    <location>
        <begin position="7"/>
        <end position="256"/>
    </location>
</feature>
<name>A0A955KZU1_9BACT</name>
<accession>A0A955KZU1</accession>
<dbReference type="PANTHER" id="PTHR19328:SF53">
    <property type="entry name" value="MEMBRANE PROTEIN"/>
    <property type="match status" value="1"/>
</dbReference>
<organism evidence="2 3">
    <name type="scientific">Candidatus Dojkabacteria bacterium</name>
    <dbReference type="NCBI Taxonomy" id="2099670"/>
    <lineage>
        <taxon>Bacteria</taxon>
        <taxon>Candidatus Dojkabacteria</taxon>
    </lineage>
</organism>
<dbReference type="SUPFAM" id="SSF50952">
    <property type="entry name" value="Soluble quinoprotein glucose dehydrogenase"/>
    <property type="match status" value="1"/>
</dbReference>
<dbReference type="Gene3D" id="2.120.10.30">
    <property type="entry name" value="TolB, C-terminal domain"/>
    <property type="match status" value="1"/>
</dbReference>
<sequence>NLNGSFAQKEVLIPDLPTGGHVTRTIKIGPDQKIYLSTGSSCNVCEESDNRRAAIVRYNLDGTGPEVYASGLRNSVGMQFARAADNGDWVLWTVDNGRDRIGDDIPPEEVNIIGEFGLDFGWPYCYGDQIPNPEFTDRAEYCTQNTVLPSYSLQAHSAPLGITFTPYAFGSRTDFPEYLTSYAFITYHGSWNRSVPTGYKVVMINSLEIGSAAQDFITGWLDENGESWGRPVDIGFGPDGNMYISDDKAGVIYRVSVAGN</sequence>
<gene>
    <name evidence="2" type="ORF">KC640_03215</name>
</gene>
<reference evidence="2" key="2">
    <citation type="journal article" date="2021" name="Microbiome">
        <title>Successional dynamics and alternative stable states in a saline activated sludge microbial community over 9 years.</title>
        <authorList>
            <person name="Wang Y."/>
            <person name="Ye J."/>
            <person name="Ju F."/>
            <person name="Liu L."/>
            <person name="Boyd J.A."/>
            <person name="Deng Y."/>
            <person name="Parks D.H."/>
            <person name="Jiang X."/>
            <person name="Yin X."/>
            <person name="Woodcroft B.J."/>
            <person name="Tyson G.W."/>
            <person name="Hugenholtz P."/>
            <person name="Polz M.F."/>
            <person name="Zhang T."/>
        </authorList>
    </citation>
    <scope>NUCLEOTIDE SEQUENCE</scope>
    <source>
        <strain evidence="2">HKST-UBA12</strain>
    </source>
</reference>
<dbReference type="AlphaFoldDB" id="A0A955KZU1"/>
<dbReference type="PANTHER" id="PTHR19328">
    <property type="entry name" value="HEDGEHOG-INTERACTING PROTEIN"/>
    <property type="match status" value="1"/>
</dbReference>